<dbReference type="VEuPathDB" id="FungiDB:AeMF1_002855"/>
<keyword evidence="3" id="KW-0862">Zinc</keyword>
<dbReference type="Proteomes" id="UP000481153">
    <property type="component" value="Unassembled WGS sequence"/>
</dbReference>
<proteinExistence type="predicted"/>
<accession>A0A6G0WDG4</accession>
<dbReference type="GO" id="GO:0005634">
    <property type="term" value="C:nucleus"/>
    <property type="evidence" value="ECO:0007669"/>
    <property type="project" value="TreeGrafter"/>
</dbReference>
<name>A0A6G0WDG4_9STRA</name>
<dbReference type="AlphaFoldDB" id="A0A6G0WDG4"/>
<dbReference type="PROSITE" id="PS51083">
    <property type="entry name" value="ZF_HIT"/>
    <property type="match status" value="1"/>
</dbReference>
<dbReference type="PANTHER" id="PTHR13483:SF11">
    <property type="entry name" value="ZINC FINGER HIT DOMAIN-CONTAINING PROTEIN 3"/>
    <property type="match status" value="1"/>
</dbReference>
<evidence type="ECO:0000256" key="5">
    <source>
        <dbReference type="SAM" id="MobiDB-lite"/>
    </source>
</evidence>
<evidence type="ECO:0000256" key="1">
    <source>
        <dbReference type="ARBA" id="ARBA00022723"/>
    </source>
</evidence>
<feature type="region of interest" description="Disordered" evidence="5">
    <location>
        <begin position="42"/>
        <end position="70"/>
    </location>
</feature>
<dbReference type="CDD" id="cd23024">
    <property type="entry name" value="zf-HIT_ZNHIT2-3"/>
    <property type="match status" value="1"/>
</dbReference>
<protein>
    <recommendedName>
        <fullName evidence="6">HIT-type domain-containing protein</fullName>
    </recommendedName>
</protein>
<dbReference type="Pfam" id="PF04438">
    <property type="entry name" value="zf-HIT"/>
    <property type="match status" value="1"/>
</dbReference>
<reference evidence="7 8" key="1">
    <citation type="submission" date="2019-07" db="EMBL/GenBank/DDBJ databases">
        <title>Genomics analysis of Aphanomyces spp. identifies a new class of oomycete effector associated with host adaptation.</title>
        <authorList>
            <person name="Gaulin E."/>
        </authorList>
    </citation>
    <scope>NUCLEOTIDE SEQUENCE [LARGE SCALE GENOMIC DNA]</scope>
    <source>
        <strain evidence="7 8">ATCC 201684</strain>
    </source>
</reference>
<sequence length="138" mass="15734">MSTCGVCQEQPRKYKCPLCRLPYCSTACYKIHKETPCMPEVKTEVKEEPEAANPPDPSVEENDDDDDVPLLTKEQLAVLSKSEKIQKSLQDAQLRDRIKAIDQHPNRMAELQKALTDPVFARFVYGMMNEVYSVEKKA</sequence>
<keyword evidence="8" id="KW-1185">Reference proteome</keyword>
<evidence type="ECO:0000256" key="2">
    <source>
        <dbReference type="ARBA" id="ARBA00022771"/>
    </source>
</evidence>
<dbReference type="GO" id="GO:0008270">
    <property type="term" value="F:zinc ion binding"/>
    <property type="evidence" value="ECO:0007669"/>
    <property type="project" value="UniProtKB-UniRule"/>
</dbReference>
<evidence type="ECO:0000259" key="6">
    <source>
        <dbReference type="PROSITE" id="PS51083"/>
    </source>
</evidence>
<feature type="domain" description="HIT-type" evidence="6">
    <location>
        <begin position="4"/>
        <end position="37"/>
    </location>
</feature>
<dbReference type="Gene3D" id="3.30.60.190">
    <property type="match status" value="1"/>
</dbReference>
<keyword evidence="2 4" id="KW-0863">Zinc-finger</keyword>
<organism evidence="7 8">
    <name type="scientific">Aphanomyces euteiches</name>
    <dbReference type="NCBI Taxonomy" id="100861"/>
    <lineage>
        <taxon>Eukaryota</taxon>
        <taxon>Sar</taxon>
        <taxon>Stramenopiles</taxon>
        <taxon>Oomycota</taxon>
        <taxon>Saprolegniomycetes</taxon>
        <taxon>Saprolegniales</taxon>
        <taxon>Verrucalvaceae</taxon>
        <taxon>Aphanomyces</taxon>
    </lineage>
</organism>
<feature type="compositionally biased region" description="Acidic residues" evidence="5">
    <location>
        <begin position="58"/>
        <end position="68"/>
    </location>
</feature>
<evidence type="ECO:0000313" key="7">
    <source>
        <dbReference type="EMBL" id="KAF0724700.1"/>
    </source>
</evidence>
<dbReference type="GO" id="GO:0000463">
    <property type="term" value="P:maturation of LSU-rRNA from tricistronic rRNA transcript (SSU-rRNA, 5.8S rRNA, LSU-rRNA)"/>
    <property type="evidence" value="ECO:0007669"/>
    <property type="project" value="TreeGrafter"/>
</dbReference>
<dbReference type="GO" id="GO:0070761">
    <property type="term" value="C:pre-snoRNP complex"/>
    <property type="evidence" value="ECO:0007669"/>
    <property type="project" value="TreeGrafter"/>
</dbReference>
<dbReference type="PANTHER" id="PTHR13483">
    <property type="entry name" value="BOX C_D SNORNA PROTEIN 1-RELATED"/>
    <property type="match status" value="1"/>
</dbReference>
<gene>
    <name evidence="7" type="ORF">Ae201684_016763</name>
</gene>
<dbReference type="GO" id="GO:0000492">
    <property type="term" value="P:box C/D snoRNP assembly"/>
    <property type="evidence" value="ECO:0007669"/>
    <property type="project" value="TreeGrafter"/>
</dbReference>
<dbReference type="SUPFAM" id="SSF144232">
    <property type="entry name" value="HIT/MYND zinc finger-like"/>
    <property type="match status" value="1"/>
</dbReference>
<evidence type="ECO:0000256" key="3">
    <source>
        <dbReference type="ARBA" id="ARBA00022833"/>
    </source>
</evidence>
<evidence type="ECO:0000256" key="4">
    <source>
        <dbReference type="PROSITE-ProRule" id="PRU00453"/>
    </source>
</evidence>
<keyword evidence="1" id="KW-0479">Metal-binding</keyword>
<dbReference type="EMBL" id="VJMJ01000266">
    <property type="protein sequence ID" value="KAF0724700.1"/>
    <property type="molecule type" value="Genomic_DNA"/>
</dbReference>
<dbReference type="InterPro" id="IPR051639">
    <property type="entry name" value="BCD1"/>
</dbReference>
<evidence type="ECO:0000313" key="8">
    <source>
        <dbReference type="Proteomes" id="UP000481153"/>
    </source>
</evidence>
<dbReference type="GO" id="GO:0048254">
    <property type="term" value="P:snoRNA localization"/>
    <property type="evidence" value="ECO:0007669"/>
    <property type="project" value="TreeGrafter"/>
</dbReference>
<dbReference type="InterPro" id="IPR007529">
    <property type="entry name" value="Znf_HIT"/>
</dbReference>
<comment type="caution">
    <text evidence="7">The sequence shown here is derived from an EMBL/GenBank/DDBJ whole genome shotgun (WGS) entry which is preliminary data.</text>
</comment>